<feature type="domain" description="PAC" evidence="15">
    <location>
        <begin position="746"/>
        <end position="798"/>
    </location>
</feature>
<dbReference type="PROSITE" id="PS50113">
    <property type="entry name" value="PAC"/>
    <property type="match status" value="2"/>
</dbReference>
<keyword evidence="10" id="KW-0472">Membrane</keyword>
<keyword evidence="6 16" id="KW-0418">Kinase</keyword>
<dbReference type="Gene3D" id="3.30.565.10">
    <property type="entry name" value="Histidine kinase-like ATPase, C-terminal domain"/>
    <property type="match status" value="1"/>
</dbReference>
<dbReference type="SMART" id="SM00086">
    <property type="entry name" value="PAC"/>
    <property type="match status" value="2"/>
</dbReference>
<dbReference type="SUPFAM" id="SSF55785">
    <property type="entry name" value="PYP-like sensor domain (PAS domain)"/>
    <property type="match status" value="2"/>
</dbReference>
<dbReference type="Pfam" id="PF00072">
    <property type="entry name" value="Response_reg"/>
    <property type="match status" value="1"/>
</dbReference>
<feature type="domain" description="Histidine kinase" evidence="12">
    <location>
        <begin position="811"/>
        <end position="1026"/>
    </location>
</feature>
<dbReference type="InterPro" id="IPR004358">
    <property type="entry name" value="Sig_transdc_His_kin-like_C"/>
</dbReference>
<keyword evidence="3 9" id="KW-0597">Phosphoprotein</keyword>
<dbReference type="SMART" id="SM00387">
    <property type="entry name" value="HATPase_c"/>
    <property type="match status" value="1"/>
</dbReference>
<feature type="domain" description="PAC" evidence="15">
    <location>
        <begin position="461"/>
        <end position="513"/>
    </location>
</feature>
<feature type="chain" id="PRO_5003369141" description="histidine kinase" evidence="11">
    <location>
        <begin position="26"/>
        <end position="1166"/>
    </location>
</feature>
<dbReference type="InterPro" id="IPR035965">
    <property type="entry name" value="PAS-like_dom_sf"/>
</dbReference>
<dbReference type="SUPFAM" id="SSF52172">
    <property type="entry name" value="CheY-like"/>
    <property type="match status" value="1"/>
</dbReference>
<evidence type="ECO:0000256" key="8">
    <source>
        <dbReference type="ARBA" id="ARBA00023012"/>
    </source>
</evidence>
<name>F8E7X9_FLESM</name>
<dbReference type="PROSITE" id="PS50109">
    <property type="entry name" value="HIS_KIN"/>
    <property type="match status" value="1"/>
</dbReference>
<dbReference type="InterPro" id="IPR000700">
    <property type="entry name" value="PAS-assoc_C"/>
</dbReference>
<dbReference type="EMBL" id="CP002858">
    <property type="protein sequence ID" value="AEI15047.1"/>
    <property type="molecule type" value="Genomic_DNA"/>
</dbReference>
<dbReference type="InterPro" id="IPR013655">
    <property type="entry name" value="PAS_fold_3"/>
</dbReference>
<dbReference type="eggNOG" id="COG3852">
    <property type="taxonomic scope" value="Bacteria"/>
</dbReference>
<evidence type="ECO:0000256" key="5">
    <source>
        <dbReference type="ARBA" id="ARBA00022741"/>
    </source>
</evidence>
<dbReference type="PROSITE" id="PS50110">
    <property type="entry name" value="RESPONSE_REGULATORY"/>
    <property type="match status" value="1"/>
</dbReference>
<dbReference type="KEGG" id="fsi:Flexsi_1397"/>
<keyword evidence="10" id="KW-0812">Transmembrane</keyword>
<dbReference type="GO" id="GO:0005524">
    <property type="term" value="F:ATP binding"/>
    <property type="evidence" value="ECO:0007669"/>
    <property type="project" value="UniProtKB-KW"/>
</dbReference>
<proteinExistence type="predicted"/>
<evidence type="ECO:0000256" key="3">
    <source>
        <dbReference type="ARBA" id="ARBA00022553"/>
    </source>
</evidence>
<evidence type="ECO:0000313" key="17">
    <source>
        <dbReference type="Proteomes" id="UP000006621"/>
    </source>
</evidence>
<dbReference type="InterPro" id="IPR003594">
    <property type="entry name" value="HATPase_dom"/>
</dbReference>
<dbReference type="InterPro" id="IPR001789">
    <property type="entry name" value="Sig_transdc_resp-reg_receiver"/>
</dbReference>
<dbReference type="SUPFAM" id="SSF55874">
    <property type="entry name" value="ATPase domain of HSP90 chaperone/DNA topoisomerase II/histidine kinase"/>
    <property type="match status" value="1"/>
</dbReference>
<evidence type="ECO:0000256" key="7">
    <source>
        <dbReference type="ARBA" id="ARBA00022840"/>
    </source>
</evidence>
<dbReference type="Gene3D" id="1.10.287.130">
    <property type="match status" value="1"/>
</dbReference>
<dbReference type="InterPro" id="IPR003661">
    <property type="entry name" value="HisK_dim/P_dom"/>
</dbReference>
<dbReference type="SUPFAM" id="SSF55781">
    <property type="entry name" value="GAF domain-like"/>
    <property type="match status" value="1"/>
</dbReference>
<keyword evidence="17" id="KW-1185">Reference proteome</keyword>
<evidence type="ECO:0000256" key="11">
    <source>
        <dbReference type="SAM" id="SignalP"/>
    </source>
</evidence>
<feature type="domain" description="Response regulatory" evidence="13">
    <location>
        <begin position="1046"/>
        <end position="1166"/>
    </location>
</feature>
<dbReference type="RefSeq" id="WP_013886529.1">
    <property type="nucleotide sequence ID" value="NC_015672.1"/>
</dbReference>
<dbReference type="InterPro" id="IPR000014">
    <property type="entry name" value="PAS"/>
</dbReference>
<dbReference type="OrthoDB" id="9813024at2"/>
<dbReference type="CDD" id="cd00156">
    <property type="entry name" value="REC"/>
    <property type="match status" value="1"/>
</dbReference>
<feature type="domain" description="PAS" evidence="14">
    <location>
        <begin position="668"/>
        <end position="741"/>
    </location>
</feature>
<comment type="catalytic activity">
    <reaction evidence="1">
        <text>ATP + protein L-histidine = ADP + protein N-phospho-L-histidine.</text>
        <dbReference type="EC" id="2.7.13.3"/>
    </reaction>
</comment>
<feature type="signal peptide" evidence="11">
    <location>
        <begin position="1"/>
        <end position="25"/>
    </location>
</feature>
<dbReference type="STRING" id="717231.Flexsi_1397"/>
<dbReference type="Pfam" id="PF08447">
    <property type="entry name" value="PAS_3"/>
    <property type="match status" value="1"/>
</dbReference>
<reference evidence="16 17" key="1">
    <citation type="journal article" date="2011" name="Stand. Genomic Sci.">
        <title>Genome sequence of the moderately thermophilic halophile Flexistipes sinusarabici strain (MAS10).</title>
        <authorList>
            <person name="Lapidus A."/>
            <person name="Chertkov O."/>
            <person name="Nolan M."/>
            <person name="Lucas S."/>
            <person name="Hammon N."/>
            <person name="Deshpande S."/>
            <person name="Cheng J.F."/>
            <person name="Tapia R."/>
            <person name="Han C."/>
            <person name="Goodwin L."/>
            <person name="Pitluck S."/>
            <person name="Liolios K."/>
            <person name="Pagani I."/>
            <person name="Ivanova N."/>
            <person name="Huntemann M."/>
            <person name="Mavromatis K."/>
            <person name="Mikhailova N."/>
            <person name="Pati A."/>
            <person name="Chen A."/>
            <person name="Palaniappan K."/>
            <person name="Land M."/>
            <person name="Hauser L."/>
            <person name="Brambilla E.M."/>
            <person name="Rohde M."/>
            <person name="Abt B."/>
            <person name="Spring S."/>
            <person name="Goker M."/>
            <person name="Bristow J."/>
            <person name="Eisen J.A."/>
            <person name="Markowitz V."/>
            <person name="Hugenholtz P."/>
            <person name="Kyrpides N.C."/>
            <person name="Klenk H.P."/>
            <person name="Woyke T."/>
        </authorList>
    </citation>
    <scope>NUCLEOTIDE SEQUENCE [LARGE SCALE GENOMIC DNA]</scope>
    <source>
        <strain evidence="17">DSM 4947 / MAS 10</strain>
    </source>
</reference>
<keyword evidence="10" id="KW-1133">Transmembrane helix</keyword>
<dbReference type="Proteomes" id="UP000006621">
    <property type="component" value="Chromosome"/>
</dbReference>
<feature type="modified residue" description="4-aspartylphosphate" evidence="9">
    <location>
        <position position="1100"/>
    </location>
</feature>
<keyword evidence="7" id="KW-0067">ATP-binding</keyword>
<dbReference type="HOGENOM" id="CLU_274620_0_0_0"/>
<organism evidence="16 17">
    <name type="scientific">Flexistipes sinusarabici (strain ATCC 49648 / DSM 4947 / MAS 10)</name>
    <dbReference type="NCBI Taxonomy" id="717231"/>
    <lineage>
        <taxon>Bacteria</taxon>
        <taxon>Pseudomonadati</taxon>
        <taxon>Deferribacterota</taxon>
        <taxon>Deferribacteres</taxon>
        <taxon>Deferribacterales</taxon>
        <taxon>Flexistipitaceae</taxon>
        <taxon>Flexistipes</taxon>
    </lineage>
</organism>
<evidence type="ECO:0000259" key="15">
    <source>
        <dbReference type="PROSITE" id="PS50113"/>
    </source>
</evidence>
<dbReference type="Pfam" id="PF02518">
    <property type="entry name" value="HATPase_c"/>
    <property type="match status" value="1"/>
</dbReference>
<evidence type="ECO:0000256" key="9">
    <source>
        <dbReference type="PROSITE-ProRule" id="PRU00169"/>
    </source>
</evidence>
<dbReference type="SMART" id="SM00448">
    <property type="entry name" value="REC"/>
    <property type="match status" value="1"/>
</dbReference>
<gene>
    <name evidence="16" type="ordered locus">Flexsi_1397</name>
</gene>
<dbReference type="eggNOG" id="COG2984">
    <property type="taxonomic scope" value="Bacteria"/>
</dbReference>
<evidence type="ECO:0000259" key="14">
    <source>
        <dbReference type="PROSITE" id="PS50112"/>
    </source>
</evidence>
<evidence type="ECO:0000256" key="10">
    <source>
        <dbReference type="SAM" id="Phobius"/>
    </source>
</evidence>
<dbReference type="PANTHER" id="PTHR43065:SF42">
    <property type="entry name" value="TWO-COMPONENT SENSOR PPRA"/>
    <property type="match status" value="1"/>
</dbReference>
<dbReference type="PRINTS" id="PR00344">
    <property type="entry name" value="BCTRLSENSOR"/>
</dbReference>
<dbReference type="PANTHER" id="PTHR43065">
    <property type="entry name" value="SENSOR HISTIDINE KINASE"/>
    <property type="match status" value="1"/>
</dbReference>
<dbReference type="CDD" id="cd00130">
    <property type="entry name" value="PAS"/>
    <property type="match status" value="1"/>
</dbReference>
<accession>F8E7X9</accession>
<dbReference type="AlphaFoldDB" id="F8E7X9"/>
<evidence type="ECO:0000259" key="12">
    <source>
        <dbReference type="PROSITE" id="PS50109"/>
    </source>
</evidence>
<evidence type="ECO:0000256" key="2">
    <source>
        <dbReference type="ARBA" id="ARBA00012438"/>
    </source>
</evidence>
<dbReference type="Pfam" id="PF00989">
    <property type="entry name" value="PAS"/>
    <property type="match status" value="1"/>
</dbReference>
<dbReference type="InterPro" id="IPR036097">
    <property type="entry name" value="HisK_dim/P_sf"/>
</dbReference>
<reference evidence="17" key="2">
    <citation type="submission" date="2011-06" db="EMBL/GenBank/DDBJ databases">
        <title>The complete genome of Flexistipes sinusarabici DSM 4947.</title>
        <authorList>
            <person name="Lucas S."/>
            <person name="Han J."/>
            <person name="Lapidus A."/>
            <person name="Bruce D."/>
            <person name="Goodwin L."/>
            <person name="Pitluck S."/>
            <person name="Peters L."/>
            <person name="Kyrpides N."/>
            <person name="Mavromatis K."/>
            <person name="Ivanova N."/>
            <person name="Mikhailova N."/>
            <person name="Chertkov O."/>
            <person name="Detter J.C."/>
            <person name="Tapia R."/>
            <person name="Han C."/>
            <person name="Land M."/>
            <person name="Hauser L."/>
            <person name="Markowitz V."/>
            <person name="Cheng J.-F."/>
            <person name="Hugenholtz P."/>
            <person name="Woyke T."/>
            <person name="Wu D."/>
            <person name="Spring S."/>
            <person name="Schroeder M."/>
            <person name="Brambilla E."/>
            <person name="Klenk H.-P."/>
            <person name="Eisen J.A."/>
        </authorList>
    </citation>
    <scope>NUCLEOTIDE SEQUENCE [LARGE SCALE GENOMIC DNA]</scope>
    <source>
        <strain evidence="17">DSM 4947 / MAS 10</strain>
    </source>
</reference>
<dbReference type="InterPro" id="IPR001610">
    <property type="entry name" value="PAC"/>
</dbReference>
<dbReference type="eggNOG" id="COG2203">
    <property type="taxonomic scope" value="Bacteria"/>
</dbReference>
<evidence type="ECO:0000313" key="16">
    <source>
        <dbReference type="EMBL" id="AEI15047.1"/>
    </source>
</evidence>
<dbReference type="InterPro" id="IPR013767">
    <property type="entry name" value="PAS_fold"/>
</dbReference>
<keyword evidence="4" id="KW-0808">Transferase</keyword>
<dbReference type="InterPro" id="IPR011006">
    <property type="entry name" value="CheY-like_superfamily"/>
</dbReference>
<feature type="transmembrane region" description="Helical" evidence="10">
    <location>
        <begin position="352"/>
        <end position="376"/>
    </location>
</feature>
<dbReference type="Gene3D" id="3.40.50.2300">
    <property type="match status" value="3"/>
</dbReference>
<sequence>MKLKKLLSSLLLFLALTAGYSTAFAAYDNILIINSYFTNYAWTEQQLNGFFSKLKESNMFAGFEYHIENLDTKKMPFNAEYREQFVQMIKFKYYKTPHSPKAIYITDDNAMTFFLEDLNELFPETPVIFSGVNNLDLMNKLDPKKFSGCFEKKDISRNVDFIIKHFGRNKRLIFIGDNSPTASIINKQIKKTMAEDYKGINYKIKTIPSISDIRSVLETVREKNNIYILTTIGAVRHGISRATPISVVINEISTYIGKSPLISMEDVFVREGVLGGYVTSGRLAGRYAASILETLLQKPEKFKNYLNYPKKTNEYLFNYPELQKFNIKIEELPENAKIINKPFSVYEEYKEIIWLVTLILIFMFIAVVMLELKIIADKKFRETERKMREMLRISRHIIYHFSFRKQKYEYISEYASEILGFQMDFFHTPNSSLHKNFMNTDDYSEAAAKIEKAAKNKEKSIELSYRLKTVDGDYRWFRDVANLIYDENNNLSAIAGTAYDVDTEKRVNDAMNIIIAKTSRMQGVEYFNEIVKDICQILQCKYVFIAKVKNENKAETVAFCKNGELTENFIFSIKNSPCSTDRDGTKCIYPHNLRLSFPECEMTRSLGIESFFGFQMFDETGNKIGLLAAMDDKPMEKEQIYQNILSLVSKRASLELERIGYINKLNDERERLHVIIKSIGDAVVVTDLNGTITLVNRTFENYYGKKSSYIYGKNIKDILFFYDENTSEKAENPVDEILANGLTVSKEVSALLETDLGERFFIEDSVSPLRDFESKIIGAVLIFRDATVKRKVEEEQAKQARLESVGILAGGIAHDFNNMLAALSANVDLIKLLDKQNKFSEKISNIEQLIGNAKNLSQQLLTFSKGGRPEIKKVDIKPLAENSFEFMLRGSSVSYEIKTDKNLWTALIDLGQFSQVLQNLLINARQAIEPDSGKVTASITNYEADETDKVYEPGRYLKLVLADNGPGIEKKQLEKIFDPYFSTKEGGSGLGLAITHSVIKKHNGYIHVDSKPGKGTTFTILIPATLQKPDEKHTKNNFTISGMNKKILVMDDDRMVQDSLGNILTHYGFDVYIASDGTEFLKKYRELMDKMEKPSLVFLDITIPGGMGAQEAIKKALEMDSEIKAVVMSGYSESDAMLNPENYGFVDVLKKPYQLNDLLFLLDKYV</sequence>
<dbReference type="SMART" id="SM00091">
    <property type="entry name" value="PAS"/>
    <property type="match status" value="1"/>
</dbReference>
<dbReference type="eggNOG" id="COG2204">
    <property type="taxonomic scope" value="Bacteria"/>
</dbReference>
<keyword evidence="11" id="KW-0732">Signal</keyword>
<keyword evidence="8" id="KW-0902">Two-component regulatory system</keyword>
<dbReference type="InterPro" id="IPR036890">
    <property type="entry name" value="HATPase_C_sf"/>
</dbReference>
<protein>
    <recommendedName>
        <fullName evidence="2">histidine kinase</fullName>
        <ecNumber evidence="2">2.7.13.3</ecNumber>
    </recommendedName>
</protein>
<dbReference type="GO" id="GO:0000155">
    <property type="term" value="F:phosphorelay sensor kinase activity"/>
    <property type="evidence" value="ECO:0007669"/>
    <property type="project" value="InterPro"/>
</dbReference>
<dbReference type="PROSITE" id="PS50112">
    <property type="entry name" value="PAS"/>
    <property type="match status" value="1"/>
</dbReference>
<evidence type="ECO:0000256" key="4">
    <source>
        <dbReference type="ARBA" id="ARBA00022679"/>
    </source>
</evidence>
<dbReference type="NCBIfam" id="TIGR00229">
    <property type="entry name" value="sensory_box"/>
    <property type="match status" value="1"/>
</dbReference>
<dbReference type="EC" id="2.7.13.3" evidence="2"/>
<dbReference type="Gene3D" id="3.30.450.20">
    <property type="entry name" value="PAS domain"/>
    <property type="match status" value="2"/>
</dbReference>
<evidence type="ECO:0000256" key="1">
    <source>
        <dbReference type="ARBA" id="ARBA00000085"/>
    </source>
</evidence>
<dbReference type="CDD" id="cd00082">
    <property type="entry name" value="HisKA"/>
    <property type="match status" value="1"/>
</dbReference>
<evidence type="ECO:0000259" key="13">
    <source>
        <dbReference type="PROSITE" id="PS50110"/>
    </source>
</evidence>
<evidence type="ECO:0000256" key="6">
    <source>
        <dbReference type="ARBA" id="ARBA00022777"/>
    </source>
</evidence>
<dbReference type="InterPro" id="IPR005467">
    <property type="entry name" value="His_kinase_dom"/>
</dbReference>
<dbReference type="SUPFAM" id="SSF47384">
    <property type="entry name" value="Homodimeric domain of signal transducing histidine kinase"/>
    <property type="match status" value="1"/>
</dbReference>
<keyword evidence="5" id="KW-0547">Nucleotide-binding</keyword>
<dbReference type="GO" id="GO:0006355">
    <property type="term" value="P:regulation of DNA-templated transcription"/>
    <property type="evidence" value="ECO:0007669"/>
    <property type="project" value="InterPro"/>
</dbReference>